<dbReference type="InterPro" id="IPR000595">
    <property type="entry name" value="cNMP-bd_dom"/>
</dbReference>
<dbReference type="PROSITE" id="PS50206">
    <property type="entry name" value="RHODANESE_3"/>
    <property type="match status" value="1"/>
</dbReference>
<dbReference type="STRING" id="1429083.GCA_001885685_00867"/>
<dbReference type="SMART" id="SM00450">
    <property type="entry name" value="RHOD"/>
    <property type="match status" value="1"/>
</dbReference>
<feature type="domain" description="Rhodanese" evidence="2">
    <location>
        <begin position="267"/>
        <end position="350"/>
    </location>
</feature>
<dbReference type="SUPFAM" id="SSF52821">
    <property type="entry name" value="Rhodanese/Cell cycle control phosphatase"/>
    <property type="match status" value="1"/>
</dbReference>
<dbReference type="Gene3D" id="3.40.250.10">
    <property type="entry name" value="Rhodanese-like domain"/>
    <property type="match status" value="1"/>
</dbReference>
<protein>
    <submittedName>
        <fullName evidence="3">Rhodanese-like domain-containing protein</fullName>
    </submittedName>
</protein>
<name>A0A1H7MFT1_9GAMM</name>
<dbReference type="PROSITE" id="PS50042">
    <property type="entry name" value="CNMP_BINDING_3"/>
    <property type="match status" value="2"/>
</dbReference>
<dbReference type="Gene3D" id="2.60.120.10">
    <property type="entry name" value="Jelly Rolls"/>
    <property type="match status" value="2"/>
</dbReference>
<dbReference type="EMBL" id="FOAS01000008">
    <property type="protein sequence ID" value="SEL09929.1"/>
    <property type="molecule type" value="Genomic_DNA"/>
</dbReference>
<organism evidence="3 4">
    <name type="scientific">Atopomonas hussainii</name>
    <dbReference type="NCBI Taxonomy" id="1429083"/>
    <lineage>
        <taxon>Bacteria</taxon>
        <taxon>Pseudomonadati</taxon>
        <taxon>Pseudomonadota</taxon>
        <taxon>Gammaproteobacteria</taxon>
        <taxon>Pseudomonadales</taxon>
        <taxon>Pseudomonadaceae</taxon>
        <taxon>Atopomonas</taxon>
    </lineage>
</organism>
<dbReference type="InterPro" id="IPR018490">
    <property type="entry name" value="cNMP-bd_dom_sf"/>
</dbReference>
<dbReference type="Pfam" id="PF00027">
    <property type="entry name" value="cNMP_binding"/>
    <property type="match status" value="2"/>
</dbReference>
<evidence type="ECO:0000313" key="3">
    <source>
        <dbReference type="EMBL" id="SEL09929.1"/>
    </source>
</evidence>
<dbReference type="GO" id="GO:0003700">
    <property type="term" value="F:DNA-binding transcription factor activity"/>
    <property type="evidence" value="ECO:0007669"/>
    <property type="project" value="TreeGrafter"/>
</dbReference>
<accession>A0A1H7MFT1</accession>
<feature type="domain" description="Cyclic nucleotide-binding" evidence="1">
    <location>
        <begin position="148"/>
        <end position="250"/>
    </location>
</feature>
<evidence type="ECO:0000259" key="1">
    <source>
        <dbReference type="PROSITE" id="PS50042"/>
    </source>
</evidence>
<dbReference type="PANTHER" id="PTHR24567">
    <property type="entry name" value="CRP FAMILY TRANSCRIPTIONAL REGULATORY PROTEIN"/>
    <property type="match status" value="1"/>
</dbReference>
<dbReference type="GO" id="GO:0005829">
    <property type="term" value="C:cytosol"/>
    <property type="evidence" value="ECO:0007669"/>
    <property type="project" value="TreeGrafter"/>
</dbReference>
<dbReference type="CDD" id="cd00158">
    <property type="entry name" value="RHOD"/>
    <property type="match status" value="1"/>
</dbReference>
<sequence length="373" mass="41691">MNKANLLDFLQSEQLRSLVPLNALSEAQWRELRPSLRIESVLAGQALLRQGDCDQQHYYLLSGEVELLDAQGQREIVMAGSLPGCHPLSPTVPRQHTARAVTDITYLRLDSAQLDRLISWREAYQDLLLQQADGESQQWLESLLHSPLFRRVPVANVRPLLASMQRLEMPAGSNVIVQGDLGDCCFFLCRGRAEVIRDSDSDRQVLAELGEGACFGEEALLSELPRNATVILLEDSLLLRLDKKNFIAYLRAPMVADVSFGESIRLLAQNAQWLDVRLQDEYEQGHAHRAVNMPLHLLRLKARLLNPELTYLCYCDSGKRSETAVFLLGELGLKAYTLRGGLNALPAVQRDALICEVGAGYLLRSGGRIEQSH</sequence>
<dbReference type="AlphaFoldDB" id="A0A1H7MFT1"/>
<evidence type="ECO:0000259" key="2">
    <source>
        <dbReference type="PROSITE" id="PS50206"/>
    </source>
</evidence>
<dbReference type="InterPro" id="IPR050397">
    <property type="entry name" value="Env_Response_Regulators"/>
</dbReference>
<dbReference type="PANTHER" id="PTHR24567:SF74">
    <property type="entry name" value="HTH-TYPE TRANSCRIPTIONAL REGULATOR ARCR"/>
    <property type="match status" value="1"/>
</dbReference>
<dbReference type="SMART" id="SM00100">
    <property type="entry name" value="cNMP"/>
    <property type="match status" value="2"/>
</dbReference>
<dbReference type="RefSeq" id="WP_074867432.1">
    <property type="nucleotide sequence ID" value="NZ_FOAS01000008.1"/>
</dbReference>
<dbReference type="InterPro" id="IPR014710">
    <property type="entry name" value="RmlC-like_jellyroll"/>
</dbReference>
<dbReference type="CDD" id="cd00038">
    <property type="entry name" value="CAP_ED"/>
    <property type="match status" value="2"/>
</dbReference>
<reference evidence="3 4" key="1">
    <citation type="submission" date="2016-10" db="EMBL/GenBank/DDBJ databases">
        <authorList>
            <person name="de Groot N.N."/>
        </authorList>
    </citation>
    <scope>NUCLEOTIDE SEQUENCE [LARGE SCALE GENOMIC DNA]</scope>
    <source>
        <strain evidence="3 4">JCM 19513</strain>
    </source>
</reference>
<gene>
    <name evidence="3" type="ORF">SAMN05216214_10842</name>
</gene>
<dbReference type="Proteomes" id="UP000185766">
    <property type="component" value="Unassembled WGS sequence"/>
</dbReference>
<proteinExistence type="predicted"/>
<dbReference type="InterPro" id="IPR036873">
    <property type="entry name" value="Rhodanese-like_dom_sf"/>
</dbReference>
<dbReference type="InterPro" id="IPR001763">
    <property type="entry name" value="Rhodanese-like_dom"/>
</dbReference>
<evidence type="ECO:0000313" key="4">
    <source>
        <dbReference type="Proteomes" id="UP000185766"/>
    </source>
</evidence>
<dbReference type="SUPFAM" id="SSF51206">
    <property type="entry name" value="cAMP-binding domain-like"/>
    <property type="match status" value="2"/>
</dbReference>
<feature type="domain" description="Cyclic nucleotide-binding" evidence="1">
    <location>
        <begin position="20"/>
        <end position="118"/>
    </location>
</feature>
<keyword evidence="4" id="KW-1185">Reference proteome</keyword>
<dbReference type="Pfam" id="PF00581">
    <property type="entry name" value="Rhodanese"/>
    <property type="match status" value="1"/>
</dbReference>